<comment type="caution">
    <text evidence="1">The sequence shown here is derived from an EMBL/GenBank/DDBJ whole genome shotgun (WGS) entry which is preliminary data.</text>
</comment>
<dbReference type="PATRIC" id="fig|1265738.3.peg.7808"/>
<dbReference type="Proteomes" id="UP000011991">
    <property type="component" value="Unassembled WGS sequence"/>
</dbReference>
<keyword evidence="2" id="KW-1185">Reference proteome</keyword>
<accession>M5RIQ0</accession>
<sequence>MSRQHGGVRIAWVLRASILRLQQTPVAFFGSIKMVTSGTKQTTFTLLQRFTAISDSTAKFKHRPILRRQA</sequence>
<gene>
    <name evidence="1" type="ORF">RMSM_07825</name>
</gene>
<dbReference type="AlphaFoldDB" id="M5RIQ0"/>
<evidence type="ECO:0000313" key="1">
    <source>
        <dbReference type="EMBL" id="EMI15247.1"/>
    </source>
</evidence>
<proteinExistence type="predicted"/>
<protein>
    <submittedName>
        <fullName evidence="1">Uncharacterized protein</fullName>
    </submittedName>
</protein>
<organism evidence="1 2">
    <name type="scientific">Rhodopirellula maiorica SM1</name>
    <dbReference type="NCBI Taxonomy" id="1265738"/>
    <lineage>
        <taxon>Bacteria</taxon>
        <taxon>Pseudomonadati</taxon>
        <taxon>Planctomycetota</taxon>
        <taxon>Planctomycetia</taxon>
        <taxon>Pirellulales</taxon>
        <taxon>Pirellulaceae</taxon>
        <taxon>Novipirellula</taxon>
    </lineage>
</organism>
<reference evidence="1 2" key="1">
    <citation type="journal article" date="2013" name="Mar. Genomics">
        <title>Expression of sulfatases in Rhodopirellula baltica and the diversity of sulfatases in the genus Rhodopirellula.</title>
        <authorList>
            <person name="Wegner C.E."/>
            <person name="Richter-Heitmann T."/>
            <person name="Klindworth A."/>
            <person name="Klockow C."/>
            <person name="Richter M."/>
            <person name="Achstetter T."/>
            <person name="Glockner F.O."/>
            <person name="Harder J."/>
        </authorList>
    </citation>
    <scope>NUCLEOTIDE SEQUENCE [LARGE SCALE GENOMIC DNA]</scope>
    <source>
        <strain evidence="1 2">SM1</strain>
    </source>
</reference>
<evidence type="ECO:0000313" key="2">
    <source>
        <dbReference type="Proteomes" id="UP000011991"/>
    </source>
</evidence>
<name>M5RIQ0_9BACT</name>
<dbReference type="EMBL" id="ANOG01001132">
    <property type="protein sequence ID" value="EMI15247.1"/>
    <property type="molecule type" value="Genomic_DNA"/>
</dbReference>